<accession>A0A917BS92</accession>
<keyword evidence="2" id="KW-1185">Reference proteome</keyword>
<dbReference type="RefSeq" id="WP_188576283.1">
    <property type="nucleotide sequence ID" value="NZ_BMCT01000001.1"/>
</dbReference>
<dbReference type="EMBL" id="BMCT01000001">
    <property type="protein sequence ID" value="GGF54111.1"/>
    <property type="molecule type" value="Genomic_DNA"/>
</dbReference>
<proteinExistence type="predicted"/>
<dbReference type="Gene3D" id="3.30.530.20">
    <property type="match status" value="1"/>
</dbReference>
<dbReference type="InterPro" id="IPR010419">
    <property type="entry name" value="CO_DH_gsu"/>
</dbReference>
<organism evidence="1 2">
    <name type="scientific">Azorhizobium oxalatiphilum</name>
    <dbReference type="NCBI Taxonomy" id="980631"/>
    <lineage>
        <taxon>Bacteria</taxon>
        <taxon>Pseudomonadati</taxon>
        <taxon>Pseudomonadota</taxon>
        <taxon>Alphaproteobacteria</taxon>
        <taxon>Hyphomicrobiales</taxon>
        <taxon>Xanthobacteraceae</taxon>
        <taxon>Azorhizobium</taxon>
    </lineage>
</organism>
<evidence type="ECO:0000313" key="1">
    <source>
        <dbReference type="EMBL" id="GGF54111.1"/>
    </source>
</evidence>
<dbReference type="Proteomes" id="UP000606044">
    <property type="component" value="Unassembled WGS sequence"/>
</dbReference>
<name>A0A917BS92_9HYPH</name>
<dbReference type="PANTHER" id="PTHR38588">
    <property type="entry name" value="BLL0334 PROTEIN"/>
    <property type="match status" value="1"/>
</dbReference>
<reference evidence="1" key="1">
    <citation type="journal article" date="2014" name="Int. J. Syst. Evol. Microbiol.">
        <title>Complete genome sequence of Corynebacterium casei LMG S-19264T (=DSM 44701T), isolated from a smear-ripened cheese.</title>
        <authorList>
            <consortium name="US DOE Joint Genome Institute (JGI-PGF)"/>
            <person name="Walter F."/>
            <person name="Albersmeier A."/>
            <person name="Kalinowski J."/>
            <person name="Ruckert C."/>
        </authorList>
    </citation>
    <scope>NUCLEOTIDE SEQUENCE</scope>
    <source>
        <strain evidence="1">CCM 7897</strain>
    </source>
</reference>
<dbReference type="Pfam" id="PF06240">
    <property type="entry name" value="COXG"/>
    <property type="match status" value="1"/>
</dbReference>
<sequence length="154" mass="15824">MALTMEGEILLPADRATVWEKINDPEVLRACIPGCEMLEKTGDDAFKAAVKLKVGPVSATFKGAVTLTEIDAPNSYLISGEGEGGIAGFAKGGARVRLADAPEGGTTLAYTVEANVGGKIAQLGARMINSVAKKTADQFFANLAANIGGVVVEA</sequence>
<protein>
    <submittedName>
        <fullName evidence="1">Carbon monoxide dehydrogenase</fullName>
    </submittedName>
</protein>
<dbReference type="CDD" id="cd05018">
    <property type="entry name" value="CoxG"/>
    <property type="match status" value="1"/>
</dbReference>
<dbReference type="PANTHER" id="PTHR38588:SF1">
    <property type="entry name" value="BLL0334 PROTEIN"/>
    <property type="match status" value="1"/>
</dbReference>
<dbReference type="AlphaFoldDB" id="A0A917BS92"/>
<reference evidence="1" key="2">
    <citation type="submission" date="2020-09" db="EMBL/GenBank/DDBJ databases">
        <authorList>
            <person name="Sun Q."/>
            <person name="Sedlacek I."/>
        </authorList>
    </citation>
    <scope>NUCLEOTIDE SEQUENCE</scope>
    <source>
        <strain evidence="1">CCM 7897</strain>
    </source>
</reference>
<dbReference type="SUPFAM" id="SSF55961">
    <property type="entry name" value="Bet v1-like"/>
    <property type="match status" value="1"/>
</dbReference>
<comment type="caution">
    <text evidence="1">The sequence shown here is derived from an EMBL/GenBank/DDBJ whole genome shotgun (WGS) entry which is preliminary data.</text>
</comment>
<evidence type="ECO:0000313" key="2">
    <source>
        <dbReference type="Proteomes" id="UP000606044"/>
    </source>
</evidence>
<gene>
    <name evidence="1" type="ORF">GCM10007301_11990</name>
</gene>
<dbReference type="InterPro" id="IPR023393">
    <property type="entry name" value="START-like_dom_sf"/>
</dbReference>